<protein>
    <recommendedName>
        <fullName evidence="4">C2H2-type domain-containing protein</fullName>
    </recommendedName>
</protein>
<evidence type="ECO:0000313" key="2">
    <source>
        <dbReference type="EMBL" id="CAK7210897.1"/>
    </source>
</evidence>
<name>A0ABP0AUF1_9PEZI</name>
<evidence type="ECO:0008006" key="4">
    <source>
        <dbReference type="Google" id="ProtNLM"/>
    </source>
</evidence>
<comment type="caution">
    <text evidence="2">The sequence shown here is derived from an EMBL/GenBank/DDBJ whole genome shotgun (WGS) entry which is preliminary data.</text>
</comment>
<gene>
    <name evidence="2" type="ORF">SBRCBS47491_000934</name>
</gene>
<feature type="region of interest" description="Disordered" evidence="1">
    <location>
        <begin position="95"/>
        <end position="138"/>
    </location>
</feature>
<reference evidence="2 3" key="1">
    <citation type="submission" date="2024-01" db="EMBL/GenBank/DDBJ databases">
        <authorList>
            <person name="Allen C."/>
            <person name="Tagirdzhanova G."/>
        </authorList>
    </citation>
    <scope>NUCLEOTIDE SEQUENCE [LARGE SCALE GENOMIC DNA]</scope>
</reference>
<feature type="compositionally biased region" description="Basic residues" evidence="1">
    <location>
        <begin position="101"/>
        <end position="118"/>
    </location>
</feature>
<sequence>MATTAIIETPVRAAPDAEETERSVQLECVLCPKKPKFSDSSHLLTHISSKAHLHQKFSMEFKAKSDVIAKGKLEVYDKWYKANEIERLLSERMSSKVNGRAPRRSRASAAPRKSRARKSTSAIESIKADAGADSGCRTPNNLPPLAHWNTAPVGRSGDYASVRDSPYLAGTLYNTPITARQQSSYPYPEDVSGGSLAIKRDPFGPSLALGTAPPSEVGSAFGASFTDEDFLQGGKLKGIVWPGMDLFDAATPDQKKKRNQRKDDAALDLLKVTSENVTATETVWGPEGNIRKVRDLYASPSSVEGSPPSTPPPRRVRKARARASTSATLTPLSAMKAEGSQGDLSTTKGTGRLPGGLPKTRPTRAAARAADGEDKSKDSVPNTSIEDAVLALAGHNPRSTFNVYYEGNANTAVDPQTALADGNHDNSFDQGALHTRPALQQLDPNMSIAEGSPYFKHSTTPSHFFDNGSQSPHTSYRSTQQAPYASGYQGMSNSTLHPLCSQPRTGSIYPQFENPMFSGNTGSANDGNTASFHGTTTRRMGYNNFGIDTGSPFGYNDQRDPNIRDGSYTDPNFQGTNRLFEM</sequence>
<dbReference type="Proteomes" id="UP001642406">
    <property type="component" value="Unassembled WGS sequence"/>
</dbReference>
<feature type="region of interest" description="Disordered" evidence="1">
    <location>
        <begin position="467"/>
        <end position="490"/>
    </location>
</feature>
<keyword evidence="3" id="KW-1185">Reference proteome</keyword>
<evidence type="ECO:0000313" key="3">
    <source>
        <dbReference type="Proteomes" id="UP001642406"/>
    </source>
</evidence>
<organism evidence="2 3">
    <name type="scientific">Sporothrix bragantina</name>
    <dbReference type="NCBI Taxonomy" id="671064"/>
    <lineage>
        <taxon>Eukaryota</taxon>
        <taxon>Fungi</taxon>
        <taxon>Dikarya</taxon>
        <taxon>Ascomycota</taxon>
        <taxon>Pezizomycotina</taxon>
        <taxon>Sordariomycetes</taxon>
        <taxon>Sordariomycetidae</taxon>
        <taxon>Ophiostomatales</taxon>
        <taxon>Ophiostomataceae</taxon>
        <taxon>Sporothrix</taxon>
    </lineage>
</organism>
<accession>A0ABP0AUF1</accession>
<proteinExistence type="predicted"/>
<feature type="compositionally biased region" description="Low complexity" evidence="1">
    <location>
        <begin position="322"/>
        <end position="334"/>
    </location>
</feature>
<feature type="region of interest" description="Disordered" evidence="1">
    <location>
        <begin position="298"/>
        <end position="382"/>
    </location>
</feature>
<evidence type="ECO:0000256" key="1">
    <source>
        <dbReference type="SAM" id="MobiDB-lite"/>
    </source>
</evidence>
<dbReference type="EMBL" id="CAWUHC010000005">
    <property type="protein sequence ID" value="CAK7210897.1"/>
    <property type="molecule type" value="Genomic_DNA"/>
</dbReference>